<dbReference type="EMBL" id="PGCJ01000875">
    <property type="protein sequence ID" value="PLW16251.1"/>
    <property type="molecule type" value="Genomic_DNA"/>
</dbReference>
<organism evidence="1 2">
    <name type="scientific">Puccinia coronata f. sp. avenae</name>
    <dbReference type="NCBI Taxonomy" id="200324"/>
    <lineage>
        <taxon>Eukaryota</taxon>
        <taxon>Fungi</taxon>
        <taxon>Dikarya</taxon>
        <taxon>Basidiomycota</taxon>
        <taxon>Pucciniomycotina</taxon>
        <taxon>Pucciniomycetes</taxon>
        <taxon>Pucciniales</taxon>
        <taxon>Pucciniaceae</taxon>
        <taxon>Puccinia</taxon>
    </lineage>
</organism>
<dbReference type="Proteomes" id="UP000235388">
    <property type="component" value="Unassembled WGS sequence"/>
</dbReference>
<protein>
    <submittedName>
        <fullName evidence="1">Uncharacterized protein</fullName>
    </submittedName>
</protein>
<name>A0A2N5SSQ4_9BASI</name>
<comment type="caution">
    <text evidence="1">The sequence shown here is derived from an EMBL/GenBank/DDBJ whole genome shotgun (WGS) entry which is preliminary data.</text>
</comment>
<dbReference type="AlphaFoldDB" id="A0A2N5SSQ4"/>
<proteinExistence type="predicted"/>
<reference evidence="1 2" key="1">
    <citation type="submission" date="2017-11" db="EMBL/GenBank/DDBJ databases">
        <title>De novo assembly and phasing of dikaryotic genomes from two isolates of Puccinia coronata f. sp. avenae, the causal agent of oat crown rust.</title>
        <authorList>
            <person name="Miller M.E."/>
            <person name="Zhang Y."/>
            <person name="Omidvar V."/>
            <person name="Sperschneider J."/>
            <person name="Schwessinger B."/>
            <person name="Raley C."/>
            <person name="Palmer J.M."/>
            <person name="Garnica D."/>
            <person name="Upadhyaya N."/>
            <person name="Rathjen J."/>
            <person name="Taylor J.M."/>
            <person name="Park R.F."/>
            <person name="Dodds P.N."/>
            <person name="Hirsch C.D."/>
            <person name="Kianian S.F."/>
            <person name="Figueroa M."/>
        </authorList>
    </citation>
    <scope>NUCLEOTIDE SEQUENCE [LARGE SCALE GENOMIC DNA]</scope>
    <source>
        <strain evidence="1">12NC29</strain>
    </source>
</reference>
<evidence type="ECO:0000313" key="1">
    <source>
        <dbReference type="EMBL" id="PLW16251.1"/>
    </source>
</evidence>
<evidence type="ECO:0000313" key="2">
    <source>
        <dbReference type="Proteomes" id="UP000235388"/>
    </source>
</evidence>
<keyword evidence="2" id="KW-1185">Reference proteome</keyword>
<accession>A0A2N5SSQ4</accession>
<sequence>MDLTVIKDRGPLPGHPGGVGDLIPDFGSLNNTNLAVTCRYVPDHSDASENSTTYLKKFHRMNCECSHLANRMLDTCNLAFFPHELHRLMYKSVQIQQ</sequence>
<gene>
    <name evidence="1" type="ORF">PCANC_16839</name>
</gene>